<evidence type="ECO:0000313" key="2">
    <source>
        <dbReference type="EMBL" id="CAP49400.1"/>
    </source>
</evidence>
<evidence type="ECO:0000313" key="3">
    <source>
        <dbReference type="Proteomes" id="UP000001188"/>
    </source>
</evidence>
<dbReference type="AlphaFoldDB" id="B0RLN1"/>
<dbReference type="EMBL" id="AM920689">
    <property type="protein sequence ID" value="CAP49400.1"/>
    <property type="molecule type" value="Genomic_DNA"/>
</dbReference>
<gene>
    <name evidence="2" type="ORF">XCCB100_0070</name>
</gene>
<proteinExistence type="predicted"/>
<evidence type="ECO:0000256" key="1">
    <source>
        <dbReference type="SAM" id="MobiDB-lite"/>
    </source>
</evidence>
<feature type="region of interest" description="Disordered" evidence="1">
    <location>
        <begin position="33"/>
        <end position="57"/>
    </location>
</feature>
<name>B0RLN1_XANCB</name>
<accession>B0RLN1</accession>
<dbReference type="Proteomes" id="UP000001188">
    <property type="component" value="Chromosome"/>
</dbReference>
<protein>
    <submittedName>
        <fullName evidence="2">Uncharacterized protein</fullName>
    </submittedName>
</protein>
<sequence>MGGSRCLLLRVGGSGVKIDRSDGLDIVASSKGNIEARSEPDTEVSPHFLLANQSLAT</sequence>
<reference evidence="2 3" key="1">
    <citation type="journal article" date="2008" name="J. Biotechnol.">
        <title>The genome of Xanthomonas campestris pv. campestris B100 and its use for the reconstruction of metabolic pathways involved in xanthan biosynthesis.</title>
        <authorList>
            <person name="Vorholter F.J."/>
            <person name="Schneiker S."/>
            <person name="Goesmann A."/>
            <person name="Krause L."/>
            <person name="Bekel T."/>
            <person name="Kaiser O."/>
            <person name="Linke B."/>
            <person name="Patschkowski T."/>
            <person name="Ruckert C."/>
            <person name="Schmid J."/>
            <person name="Sidhu V.K."/>
            <person name="Sieber V."/>
            <person name="Tauch A."/>
            <person name="Watt S.A."/>
            <person name="Weisshaar B."/>
            <person name="Becker A."/>
            <person name="Niehaus K."/>
            <person name="Puhler A."/>
        </authorList>
    </citation>
    <scope>NUCLEOTIDE SEQUENCE [LARGE SCALE GENOMIC DNA]</scope>
    <source>
        <strain evidence="2 3">B100</strain>
    </source>
</reference>
<dbReference type="HOGENOM" id="CLU_2995605_0_0_6"/>
<dbReference type="KEGG" id="xca:xcc-b100_0070"/>
<organism evidence="2 3">
    <name type="scientific">Xanthomonas campestris pv. campestris (strain B100)</name>
    <dbReference type="NCBI Taxonomy" id="509169"/>
    <lineage>
        <taxon>Bacteria</taxon>
        <taxon>Pseudomonadati</taxon>
        <taxon>Pseudomonadota</taxon>
        <taxon>Gammaproteobacteria</taxon>
        <taxon>Lysobacterales</taxon>
        <taxon>Lysobacteraceae</taxon>
        <taxon>Xanthomonas</taxon>
    </lineage>
</organism>